<evidence type="ECO:0000313" key="7">
    <source>
        <dbReference type="Proteomes" id="UP000618591"/>
    </source>
</evidence>
<dbReference type="PANTHER" id="PTHR30055">
    <property type="entry name" value="HTH-TYPE TRANSCRIPTIONAL REGULATOR RUTR"/>
    <property type="match status" value="1"/>
</dbReference>
<dbReference type="SUPFAM" id="SSF46689">
    <property type="entry name" value="Homeodomain-like"/>
    <property type="match status" value="1"/>
</dbReference>
<dbReference type="Pfam" id="PF17932">
    <property type="entry name" value="TetR_C_24"/>
    <property type="match status" value="1"/>
</dbReference>
<dbReference type="PRINTS" id="PR00455">
    <property type="entry name" value="HTHTETR"/>
</dbReference>
<dbReference type="EMBL" id="BMDW01000013">
    <property type="protein sequence ID" value="GGA52006.1"/>
    <property type="molecule type" value="Genomic_DNA"/>
</dbReference>
<protein>
    <submittedName>
        <fullName evidence="6">TetR family transcriptional regulator</fullName>
    </submittedName>
</protein>
<sequence>MRNAKIMEEITSRTRILDATADLLRTSGLKGTKLSEVAKRAGMLAPSLYHHFSSKDELIEEVLVEGCHRNTRFIMTRVERLGDAASPIARIEAAITAHLEFLLTGDQYSSAVSRVFPDLPEEIKRRVLAAYAGFDNYWRDLISAARASGNARADLDPTVARKFLINMLDSAAEWYRPGHLEIAEIARQACQLFLHGFAQPQA</sequence>
<dbReference type="InterPro" id="IPR009057">
    <property type="entry name" value="Homeodomain-like_sf"/>
</dbReference>
<keyword evidence="2 4" id="KW-0238">DNA-binding</keyword>
<dbReference type="SUPFAM" id="SSF48498">
    <property type="entry name" value="Tetracyclin repressor-like, C-terminal domain"/>
    <property type="match status" value="1"/>
</dbReference>
<evidence type="ECO:0000256" key="4">
    <source>
        <dbReference type="PROSITE-ProRule" id="PRU00335"/>
    </source>
</evidence>
<keyword evidence="1" id="KW-0805">Transcription regulation</keyword>
<dbReference type="PANTHER" id="PTHR30055:SF234">
    <property type="entry name" value="HTH-TYPE TRANSCRIPTIONAL REGULATOR BETI"/>
    <property type="match status" value="1"/>
</dbReference>
<dbReference type="Gene3D" id="1.10.10.60">
    <property type="entry name" value="Homeodomain-like"/>
    <property type="match status" value="1"/>
</dbReference>
<dbReference type="InterPro" id="IPR050109">
    <property type="entry name" value="HTH-type_TetR-like_transc_reg"/>
</dbReference>
<feature type="DNA-binding region" description="H-T-H motif" evidence="4">
    <location>
        <begin position="33"/>
        <end position="52"/>
    </location>
</feature>
<evidence type="ECO:0000259" key="5">
    <source>
        <dbReference type="PROSITE" id="PS50977"/>
    </source>
</evidence>
<keyword evidence="7" id="KW-1185">Reference proteome</keyword>
<gene>
    <name evidence="6" type="ORF">GCM10011395_22950</name>
</gene>
<comment type="caution">
    <text evidence="6">The sequence shown here is derived from an EMBL/GenBank/DDBJ whole genome shotgun (WGS) entry which is preliminary data.</text>
</comment>
<proteinExistence type="predicted"/>
<organism evidence="6 7">
    <name type="scientific">Sphingomonas psychrolutea</name>
    <dbReference type="NCBI Taxonomy" id="1259676"/>
    <lineage>
        <taxon>Bacteria</taxon>
        <taxon>Pseudomonadati</taxon>
        <taxon>Pseudomonadota</taxon>
        <taxon>Alphaproteobacteria</taxon>
        <taxon>Sphingomonadales</taxon>
        <taxon>Sphingomonadaceae</taxon>
        <taxon>Sphingomonas</taxon>
    </lineage>
</organism>
<name>A0ABQ1GXL8_9SPHN</name>
<dbReference type="PROSITE" id="PS50977">
    <property type="entry name" value="HTH_TETR_2"/>
    <property type="match status" value="1"/>
</dbReference>
<dbReference type="InterPro" id="IPR041490">
    <property type="entry name" value="KstR2_TetR_C"/>
</dbReference>
<dbReference type="Proteomes" id="UP000618591">
    <property type="component" value="Unassembled WGS sequence"/>
</dbReference>
<reference evidence="7" key="1">
    <citation type="journal article" date="2019" name="Int. J. Syst. Evol. Microbiol.">
        <title>The Global Catalogue of Microorganisms (GCM) 10K type strain sequencing project: providing services to taxonomists for standard genome sequencing and annotation.</title>
        <authorList>
            <consortium name="The Broad Institute Genomics Platform"/>
            <consortium name="The Broad Institute Genome Sequencing Center for Infectious Disease"/>
            <person name="Wu L."/>
            <person name="Ma J."/>
        </authorList>
    </citation>
    <scope>NUCLEOTIDE SEQUENCE [LARGE SCALE GENOMIC DNA]</scope>
    <source>
        <strain evidence="7">CGMCC 1.10106</strain>
    </source>
</reference>
<evidence type="ECO:0000256" key="1">
    <source>
        <dbReference type="ARBA" id="ARBA00023015"/>
    </source>
</evidence>
<dbReference type="Pfam" id="PF00440">
    <property type="entry name" value="TetR_N"/>
    <property type="match status" value="1"/>
</dbReference>
<keyword evidence="3" id="KW-0804">Transcription</keyword>
<dbReference type="InterPro" id="IPR036271">
    <property type="entry name" value="Tet_transcr_reg_TetR-rel_C_sf"/>
</dbReference>
<accession>A0ABQ1GXL8</accession>
<evidence type="ECO:0000256" key="3">
    <source>
        <dbReference type="ARBA" id="ARBA00023163"/>
    </source>
</evidence>
<dbReference type="Gene3D" id="1.10.357.10">
    <property type="entry name" value="Tetracycline Repressor, domain 2"/>
    <property type="match status" value="1"/>
</dbReference>
<dbReference type="InterPro" id="IPR001647">
    <property type="entry name" value="HTH_TetR"/>
</dbReference>
<evidence type="ECO:0000256" key="2">
    <source>
        <dbReference type="ARBA" id="ARBA00023125"/>
    </source>
</evidence>
<feature type="domain" description="HTH tetR-type" evidence="5">
    <location>
        <begin position="10"/>
        <end position="70"/>
    </location>
</feature>
<evidence type="ECO:0000313" key="6">
    <source>
        <dbReference type="EMBL" id="GGA52006.1"/>
    </source>
</evidence>